<evidence type="ECO:0000313" key="1">
    <source>
        <dbReference type="EMBL" id="MBB2985894.1"/>
    </source>
</evidence>
<dbReference type="Proteomes" id="UP000590811">
    <property type="component" value="Unassembled WGS sequence"/>
</dbReference>
<comment type="caution">
    <text evidence="1">The sequence shown here is derived from an EMBL/GenBank/DDBJ whole genome shotgun (WGS) entry which is preliminary data.</text>
</comment>
<dbReference type="EMBL" id="JACHVT010000002">
    <property type="protein sequence ID" value="MBB2985894.1"/>
    <property type="molecule type" value="Genomic_DNA"/>
</dbReference>
<name>A0A839PT01_9MICO</name>
<evidence type="ECO:0000313" key="2">
    <source>
        <dbReference type="Proteomes" id="UP000590811"/>
    </source>
</evidence>
<dbReference type="AlphaFoldDB" id="A0A839PT01"/>
<protein>
    <submittedName>
        <fullName evidence="1">Uncharacterized protein</fullName>
    </submittedName>
</protein>
<proteinExistence type="predicted"/>
<reference evidence="1 2" key="1">
    <citation type="submission" date="2020-08" db="EMBL/GenBank/DDBJ databases">
        <title>Genomic Encyclopedia of Type Strains, Phase IV (KMG-V): Genome sequencing to study the core and pangenomes of soil and plant-associated prokaryotes.</title>
        <authorList>
            <person name="Whitman W."/>
        </authorList>
    </citation>
    <scope>NUCLEOTIDE SEQUENCE [LARGE SCALE GENOMIC DNA]</scope>
    <source>
        <strain evidence="1 2">B3ACCR2</strain>
    </source>
</reference>
<accession>A0A839PT01</accession>
<dbReference type="RefSeq" id="WP_184508817.1">
    <property type="nucleotide sequence ID" value="NZ_JACHVT010000002.1"/>
</dbReference>
<organism evidence="1 2">
    <name type="scientific">Terracoccus luteus</name>
    <dbReference type="NCBI Taxonomy" id="53356"/>
    <lineage>
        <taxon>Bacteria</taxon>
        <taxon>Bacillati</taxon>
        <taxon>Actinomycetota</taxon>
        <taxon>Actinomycetes</taxon>
        <taxon>Micrococcales</taxon>
        <taxon>Intrasporangiaceae</taxon>
        <taxon>Terracoccus</taxon>
    </lineage>
</organism>
<gene>
    <name evidence="1" type="ORF">FHW14_001043</name>
</gene>
<sequence length="127" mass="13736">MSWSGSGASATLTVRDGCRCEDDTLARWHGLLRQDAAGHPLEARFTLSSLAPVAWWDVAARLAANGLVTVVPTRRRRDPRCGVVDAGPVRRARPHLLDAARAETLEDVTHDRLEAAAGFGRFPVVSP</sequence>